<proteinExistence type="predicted"/>
<dbReference type="OrthoDB" id="4375903at2"/>
<evidence type="ECO:0000256" key="1">
    <source>
        <dbReference type="SAM" id="MobiDB-lite"/>
    </source>
</evidence>
<accession>A0A172UNE9</accession>
<name>A0A172UNE9_9MYCO</name>
<keyword evidence="4" id="KW-1185">Reference proteome</keyword>
<dbReference type="RefSeq" id="WP_067996972.1">
    <property type="nucleotide sequence ID" value="NZ_CP015596.1"/>
</dbReference>
<keyword evidence="2" id="KW-0472">Membrane</keyword>
<evidence type="ECO:0000256" key="2">
    <source>
        <dbReference type="SAM" id="Phobius"/>
    </source>
</evidence>
<feature type="transmembrane region" description="Helical" evidence="2">
    <location>
        <begin position="26"/>
        <end position="44"/>
    </location>
</feature>
<evidence type="ECO:0000313" key="3">
    <source>
        <dbReference type="EMBL" id="ANE80543.1"/>
    </source>
</evidence>
<feature type="region of interest" description="Disordered" evidence="1">
    <location>
        <begin position="98"/>
        <end position="117"/>
    </location>
</feature>
<dbReference type="STRING" id="1682113.A7U43_15575"/>
<dbReference type="Proteomes" id="UP000077143">
    <property type="component" value="Chromosome"/>
</dbReference>
<evidence type="ECO:0000313" key="4">
    <source>
        <dbReference type="Proteomes" id="UP000077143"/>
    </source>
</evidence>
<protein>
    <submittedName>
        <fullName evidence="3">Uncharacterized protein</fullName>
    </submittedName>
</protein>
<organism evidence="3 4">
    <name type="scientific">Mycobacterium adipatum</name>
    <dbReference type="NCBI Taxonomy" id="1682113"/>
    <lineage>
        <taxon>Bacteria</taxon>
        <taxon>Bacillati</taxon>
        <taxon>Actinomycetota</taxon>
        <taxon>Actinomycetes</taxon>
        <taxon>Mycobacteriales</taxon>
        <taxon>Mycobacteriaceae</taxon>
        <taxon>Mycobacterium</taxon>
    </lineage>
</organism>
<dbReference type="EMBL" id="CP015596">
    <property type="protein sequence ID" value="ANE80543.1"/>
    <property type="molecule type" value="Genomic_DNA"/>
</dbReference>
<sequence>MNDIHKHDVPRWLRVVLRCDRAGSSWYIGTGFFFAPVLAVLSPWPTLTTALWVAIALAGLWLGLLGIAMATGLAIVLRRNGELDEDYWRSILDYPDVSGGTARQAISTNRHSRPANV</sequence>
<dbReference type="KEGG" id="madi:A7U43_15575"/>
<feature type="transmembrane region" description="Helical" evidence="2">
    <location>
        <begin position="50"/>
        <end position="77"/>
    </location>
</feature>
<dbReference type="AlphaFoldDB" id="A0A172UNE9"/>
<keyword evidence="2" id="KW-0812">Transmembrane</keyword>
<reference evidence="3 4" key="1">
    <citation type="submission" date="2016-05" db="EMBL/GenBank/DDBJ databases">
        <title>Complete genome sequence of a phthalic acid esters degrading Mycobacterium sp. YC-RL4.</title>
        <authorList>
            <person name="Ren L."/>
            <person name="Fan S."/>
            <person name="Ruth N."/>
            <person name="Jia Y."/>
            <person name="Wang J."/>
            <person name="Qiao C."/>
        </authorList>
    </citation>
    <scope>NUCLEOTIDE SEQUENCE [LARGE SCALE GENOMIC DNA]</scope>
    <source>
        <strain evidence="3 4">YC-RL4</strain>
    </source>
</reference>
<keyword evidence="2" id="KW-1133">Transmembrane helix</keyword>
<gene>
    <name evidence="3" type="ORF">A7U43_15575</name>
</gene>